<dbReference type="PANTHER" id="PTHR15327">
    <property type="entry name" value="MICROFIBRIL-ASSOCIATED PROTEIN"/>
    <property type="match status" value="1"/>
</dbReference>
<organism evidence="3 4">
    <name type="scientific">Coemansia reversa (strain ATCC 12441 / NRRL 1564)</name>
    <dbReference type="NCBI Taxonomy" id="763665"/>
    <lineage>
        <taxon>Eukaryota</taxon>
        <taxon>Fungi</taxon>
        <taxon>Fungi incertae sedis</taxon>
        <taxon>Zoopagomycota</taxon>
        <taxon>Kickxellomycotina</taxon>
        <taxon>Kickxellomycetes</taxon>
        <taxon>Kickxellales</taxon>
        <taxon>Kickxellaceae</taxon>
        <taxon>Coemansia</taxon>
    </lineage>
</organism>
<evidence type="ECO:0000313" key="4">
    <source>
        <dbReference type="Proteomes" id="UP000242474"/>
    </source>
</evidence>
<proteinExistence type="predicted"/>
<feature type="region of interest" description="Disordered" evidence="1">
    <location>
        <begin position="1"/>
        <end position="164"/>
    </location>
</feature>
<name>A0A2G5BGP4_COERN</name>
<sequence length="367" mass="41264">MEKQQKGRPMTTSSTKLRRYFPGKAPAPEVGNFSSSESEDDQKDAEVKLGAQQIAIAKVMTRPTTTTITMESQSRTGSESEDDERELLRARLRARQLAAEEHSSNSSSDSDSNSNSVHRRRAALRQIQQKKREQQSEEPGTSVTCSSEPGSTSELETTDSDDGYGLEMMAKPIYVPKAQRKTVGLAGETSAKEGLVPKHEMQKWDRQDASVRIAASEARRMREEPQADPQDPMTVDDTDDVDVDAEIDAWRQRETARVERDGKEKEAVEREEAEHARVRGMAEEDRDAEGIDRARCQREEKARKRAAFYEPAAAQDDVADPDPDARLTQVMLDYAKQRLQPRKGNSKARGLWAEDTSLHEPRSRRFG</sequence>
<feature type="domain" description="Micro-fibrillar-associated protein 1 C-terminal" evidence="2">
    <location>
        <begin position="166"/>
        <end position="309"/>
    </location>
</feature>
<feature type="compositionally biased region" description="Basic and acidic residues" evidence="1">
    <location>
        <begin position="252"/>
        <end position="302"/>
    </location>
</feature>
<keyword evidence="4" id="KW-1185">Reference proteome</keyword>
<dbReference type="EMBL" id="KZ303491">
    <property type="protein sequence ID" value="PIA18208.1"/>
    <property type="molecule type" value="Genomic_DNA"/>
</dbReference>
<feature type="compositionally biased region" description="Low complexity" evidence="1">
    <location>
        <begin position="104"/>
        <end position="116"/>
    </location>
</feature>
<feature type="region of interest" description="Disordered" evidence="1">
    <location>
        <begin position="185"/>
        <end position="240"/>
    </location>
</feature>
<evidence type="ECO:0000313" key="3">
    <source>
        <dbReference type="EMBL" id="PIA18208.1"/>
    </source>
</evidence>
<protein>
    <recommendedName>
        <fullName evidence="2">Micro-fibrillar-associated protein 1 C-terminal domain-containing protein</fullName>
    </recommendedName>
</protein>
<feature type="compositionally biased region" description="Basic and acidic residues" evidence="1">
    <location>
        <begin position="356"/>
        <end position="367"/>
    </location>
</feature>
<evidence type="ECO:0000259" key="2">
    <source>
        <dbReference type="Pfam" id="PF06991"/>
    </source>
</evidence>
<dbReference type="Pfam" id="PF06991">
    <property type="entry name" value="MFAP1"/>
    <property type="match status" value="1"/>
</dbReference>
<accession>A0A2G5BGP4</accession>
<reference evidence="3 4" key="1">
    <citation type="journal article" date="2015" name="Genome Biol. Evol.">
        <title>Phylogenomic analyses indicate that early fungi evolved digesting cell walls of algal ancestors of land plants.</title>
        <authorList>
            <person name="Chang Y."/>
            <person name="Wang S."/>
            <person name="Sekimoto S."/>
            <person name="Aerts A.L."/>
            <person name="Choi C."/>
            <person name="Clum A."/>
            <person name="LaButti K.M."/>
            <person name="Lindquist E.A."/>
            <person name="Yee Ngan C."/>
            <person name="Ohm R.A."/>
            <person name="Salamov A.A."/>
            <person name="Grigoriev I.V."/>
            <person name="Spatafora J.W."/>
            <person name="Berbee M.L."/>
        </authorList>
    </citation>
    <scope>NUCLEOTIDE SEQUENCE [LARGE SCALE GENOMIC DNA]</scope>
    <source>
        <strain evidence="3 4">NRRL 1564</strain>
    </source>
</reference>
<gene>
    <name evidence="3" type="ORF">COEREDRAFT_6942</name>
</gene>
<feature type="compositionally biased region" description="Polar residues" evidence="1">
    <location>
        <begin position="137"/>
        <end position="155"/>
    </location>
</feature>
<feature type="region of interest" description="Disordered" evidence="1">
    <location>
        <begin position="252"/>
        <end position="367"/>
    </location>
</feature>
<dbReference type="STRING" id="763665.A0A2G5BGP4"/>
<dbReference type="InterPro" id="IPR033194">
    <property type="entry name" value="MFAP1"/>
</dbReference>
<evidence type="ECO:0000256" key="1">
    <source>
        <dbReference type="SAM" id="MobiDB-lite"/>
    </source>
</evidence>
<feature type="compositionally biased region" description="Basic and acidic residues" evidence="1">
    <location>
        <begin position="195"/>
        <end position="209"/>
    </location>
</feature>
<dbReference type="Proteomes" id="UP000242474">
    <property type="component" value="Unassembled WGS sequence"/>
</dbReference>
<dbReference type="AlphaFoldDB" id="A0A2G5BGP4"/>
<dbReference type="InterPro" id="IPR009730">
    <property type="entry name" value="MFAP1_C"/>
</dbReference>
<dbReference type="OrthoDB" id="5592127at2759"/>